<feature type="active site" description="Nucleophile" evidence="6">
    <location>
        <position position="253"/>
    </location>
</feature>
<comment type="similarity">
    <text evidence="6">Belongs to the class I-like SAM-binding methyltransferase superfamily. RsmB/NOP family.</text>
</comment>
<dbReference type="Proteomes" id="UP000055060">
    <property type="component" value="Unassembled WGS sequence"/>
</dbReference>
<dbReference type="InterPro" id="IPR023267">
    <property type="entry name" value="RCMT"/>
</dbReference>
<dbReference type="Gene3D" id="3.40.50.150">
    <property type="entry name" value="Vaccinia Virus protein VP39"/>
    <property type="match status" value="1"/>
</dbReference>
<dbReference type="CDD" id="cd02440">
    <property type="entry name" value="AdoMet_MTases"/>
    <property type="match status" value="1"/>
</dbReference>
<dbReference type="AlphaFoldDB" id="A0A0S7BP03"/>
<dbReference type="InterPro" id="IPR049560">
    <property type="entry name" value="MeTrfase_RsmB-F_NOP2_cat"/>
</dbReference>
<feature type="binding site" evidence="6">
    <location>
        <position position="200"/>
    </location>
    <ligand>
        <name>S-adenosyl-L-methionine</name>
        <dbReference type="ChEBI" id="CHEBI:59789"/>
    </ligand>
</feature>
<evidence type="ECO:0000256" key="2">
    <source>
        <dbReference type="ARBA" id="ARBA00022603"/>
    </source>
</evidence>
<evidence type="ECO:0000256" key="1">
    <source>
        <dbReference type="ARBA" id="ARBA00022490"/>
    </source>
</evidence>
<dbReference type="PANTHER" id="PTHR22807:SF30">
    <property type="entry name" value="28S RRNA (CYTOSINE(4447)-C(5))-METHYLTRANSFERASE-RELATED"/>
    <property type="match status" value="1"/>
</dbReference>
<protein>
    <submittedName>
        <fullName evidence="8">tRNA and rRNA cytosine-C5-methylases</fullName>
    </submittedName>
</protein>
<evidence type="ECO:0000313" key="8">
    <source>
        <dbReference type="EMBL" id="GAP15530.1"/>
    </source>
</evidence>
<evidence type="ECO:0000256" key="6">
    <source>
        <dbReference type="PROSITE-ProRule" id="PRU01023"/>
    </source>
</evidence>
<dbReference type="EMBL" id="DF967972">
    <property type="protein sequence ID" value="GAP15530.1"/>
    <property type="molecule type" value="Genomic_DNA"/>
</dbReference>
<evidence type="ECO:0000256" key="5">
    <source>
        <dbReference type="ARBA" id="ARBA00022884"/>
    </source>
</evidence>
<gene>
    <name evidence="8" type="ORF">LARV_03320</name>
</gene>
<feature type="binding site" evidence="6">
    <location>
        <position position="155"/>
    </location>
    <ligand>
        <name>S-adenosyl-L-methionine</name>
        <dbReference type="ChEBI" id="CHEBI:59789"/>
    </ligand>
</feature>
<keyword evidence="2 6" id="KW-0489">Methyltransferase</keyword>
<dbReference type="PANTHER" id="PTHR22807">
    <property type="entry name" value="NOP2 YEAST -RELATED NOL1/NOP2/FMU SUN DOMAIN-CONTAINING"/>
    <property type="match status" value="1"/>
</dbReference>
<evidence type="ECO:0000256" key="3">
    <source>
        <dbReference type="ARBA" id="ARBA00022679"/>
    </source>
</evidence>
<proteinExistence type="inferred from homology"/>
<sequence>MTRKKKRTPPSTTAGAPIESALARFQPLLAPEDYAALLAELDRPLYPAFRANSLKCDPDLALPRWAARYGWQLAAVPYCPTGRWVTRSETPISATPEHRLGFYYIQDAASMLPPELFDFSRASAPLILDLAASPGGKTTHITARSGDRGLVIANDSSADRITALRIVLSTWGSINNAVTHFPGEKFGAWFPETFDYVLLDAPCSMQGIRTTESHPMRAITDHEISALAARQARLLASAFLALRPGGQVVYSTCTLTPEEDEGVLDVLLRQFPGAVRIEDLQSRLPTRAPGLSGAGPREFDPAVQGAARLWPHRFGTSGFFAASITKTASVSAPTLDAPSRPLERTGFEPLTPAETRDILQIFQDAYGFDLNAPLTTQDLSLWRRGPRLFAFPNAYLERFSALPVQSLGLPLGEEGSDGFQLAHEWAARFGLRFQNGVLTLDEIQSQAWLRGEDLPLSAAHPDGATLVIRDEWDRNLGRGRVQGERLKNLYPRR</sequence>
<evidence type="ECO:0000313" key="9">
    <source>
        <dbReference type="Proteomes" id="UP000055060"/>
    </source>
</evidence>
<dbReference type="SUPFAM" id="SSF53335">
    <property type="entry name" value="S-adenosyl-L-methionine-dependent methyltransferases"/>
    <property type="match status" value="1"/>
</dbReference>
<dbReference type="PROSITE" id="PS51686">
    <property type="entry name" value="SAM_MT_RSMB_NOP"/>
    <property type="match status" value="1"/>
</dbReference>
<evidence type="ECO:0000259" key="7">
    <source>
        <dbReference type="PROSITE" id="PS51686"/>
    </source>
</evidence>
<dbReference type="GO" id="GO:0070475">
    <property type="term" value="P:rRNA base methylation"/>
    <property type="evidence" value="ECO:0007669"/>
    <property type="project" value="TreeGrafter"/>
</dbReference>
<evidence type="ECO:0000256" key="4">
    <source>
        <dbReference type="ARBA" id="ARBA00022691"/>
    </source>
</evidence>
<dbReference type="InterPro" id="IPR029063">
    <property type="entry name" value="SAM-dependent_MTases_sf"/>
</dbReference>
<dbReference type="Gene3D" id="3.10.450.720">
    <property type="match status" value="1"/>
</dbReference>
<dbReference type="STRING" id="360412.LARV_03320"/>
<dbReference type="InterPro" id="IPR001678">
    <property type="entry name" value="MeTrfase_RsmB-F_NOP2_dom"/>
</dbReference>
<dbReference type="InterPro" id="IPR031341">
    <property type="entry name" value="Methyltr_RsmF_N"/>
</dbReference>
<keyword evidence="3 6" id="KW-0808">Transferase</keyword>
<organism evidence="8">
    <name type="scientific">Longilinea arvoryzae</name>
    <dbReference type="NCBI Taxonomy" id="360412"/>
    <lineage>
        <taxon>Bacteria</taxon>
        <taxon>Bacillati</taxon>
        <taxon>Chloroflexota</taxon>
        <taxon>Anaerolineae</taxon>
        <taxon>Anaerolineales</taxon>
        <taxon>Anaerolineaceae</taxon>
        <taxon>Longilinea</taxon>
    </lineage>
</organism>
<keyword evidence="1" id="KW-0963">Cytoplasm</keyword>
<comment type="caution">
    <text evidence="6">Lacks conserved residue(s) required for the propagation of feature annotation.</text>
</comment>
<dbReference type="Pfam" id="PF17125">
    <property type="entry name" value="Methyltr_RsmF_N"/>
    <property type="match status" value="1"/>
</dbReference>
<keyword evidence="5 6" id="KW-0694">RNA-binding</keyword>
<keyword evidence="4 6" id="KW-0949">S-adenosyl-L-methionine</keyword>
<dbReference type="GO" id="GO:0003723">
    <property type="term" value="F:RNA binding"/>
    <property type="evidence" value="ECO:0007669"/>
    <property type="project" value="UniProtKB-UniRule"/>
</dbReference>
<keyword evidence="9" id="KW-1185">Reference proteome</keyword>
<dbReference type="PRINTS" id="PR02008">
    <property type="entry name" value="RCMTFAMILY"/>
</dbReference>
<name>A0A0S7BP03_9CHLR</name>
<dbReference type="RefSeq" id="WP_075074705.1">
    <property type="nucleotide sequence ID" value="NZ_DF967972.1"/>
</dbReference>
<reference evidence="8" key="1">
    <citation type="submission" date="2015-07" db="EMBL/GenBank/DDBJ databases">
        <title>Draft Genome Sequences of Anaerolinea thermolimosa IMO-1, Bellilinea caldifistulae GOMI-1, Leptolinea tardivitalis YMTK-2, Levilinea saccharolytica KIBI-1,Longilinea arvoryzae KOME-1, Previously Described as Members of the Anaerolineaceae (Chloroflexi).</title>
        <authorList>
            <person name="Sekiguchi Y."/>
            <person name="Ohashi A."/>
            <person name="Matsuura N."/>
            <person name="Tourlousse M.D."/>
        </authorList>
    </citation>
    <scope>NUCLEOTIDE SEQUENCE [LARGE SCALE GENOMIC DNA]</scope>
    <source>
        <strain evidence="8">KOME-1</strain>
    </source>
</reference>
<accession>A0A0S7BP03</accession>
<feature type="domain" description="SAM-dependent MTase RsmB/NOP-type" evidence="7">
    <location>
        <begin position="37"/>
        <end position="327"/>
    </location>
</feature>
<dbReference type="Pfam" id="PF01189">
    <property type="entry name" value="Methyltr_RsmB-F"/>
    <property type="match status" value="1"/>
</dbReference>
<dbReference type="GO" id="GO:0009383">
    <property type="term" value="F:rRNA (cytosine-C5-)-methyltransferase activity"/>
    <property type="evidence" value="ECO:0007669"/>
    <property type="project" value="TreeGrafter"/>
</dbReference>